<evidence type="ECO:0000313" key="1">
    <source>
        <dbReference type="EMBL" id="ETW01328.1"/>
    </source>
</evidence>
<organism evidence="1">
    <name type="scientific">Aphanomyces invadans</name>
    <dbReference type="NCBI Taxonomy" id="157072"/>
    <lineage>
        <taxon>Eukaryota</taxon>
        <taxon>Sar</taxon>
        <taxon>Stramenopiles</taxon>
        <taxon>Oomycota</taxon>
        <taxon>Saprolegniomycetes</taxon>
        <taxon>Saprolegniales</taxon>
        <taxon>Verrucalvaceae</taxon>
        <taxon>Aphanomyces</taxon>
    </lineage>
</organism>
<sequence length="92" mass="10186">MLPMYFVKTLDVMIPPVWIPSHRIRNSKSLDLHVWPYVLTTGICLERNPPYTSGTTSQTGTCNSNSFSKKKPTIGATFRMKGAAVLDAALNT</sequence>
<dbReference type="AlphaFoldDB" id="A0A024U6U2"/>
<dbReference type="EMBL" id="KI913963">
    <property type="protein sequence ID" value="ETW01328.1"/>
    <property type="molecule type" value="Genomic_DNA"/>
</dbReference>
<dbReference type="RefSeq" id="XP_008870326.1">
    <property type="nucleotide sequence ID" value="XM_008872104.1"/>
</dbReference>
<reference evidence="1" key="1">
    <citation type="submission" date="2013-12" db="EMBL/GenBank/DDBJ databases">
        <title>The Genome Sequence of Aphanomyces invadans NJM9701.</title>
        <authorList>
            <consortium name="The Broad Institute Genomics Platform"/>
            <person name="Russ C."/>
            <person name="Tyler B."/>
            <person name="van West P."/>
            <person name="Dieguez-Uribeondo J."/>
            <person name="Young S.K."/>
            <person name="Zeng Q."/>
            <person name="Gargeya S."/>
            <person name="Fitzgerald M."/>
            <person name="Abouelleil A."/>
            <person name="Alvarado L."/>
            <person name="Chapman S.B."/>
            <person name="Gainer-Dewar J."/>
            <person name="Goldberg J."/>
            <person name="Griggs A."/>
            <person name="Gujja S."/>
            <person name="Hansen M."/>
            <person name="Howarth C."/>
            <person name="Imamovic A."/>
            <person name="Ireland A."/>
            <person name="Larimer J."/>
            <person name="McCowan C."/>
            <person name="Murphy C."/>
            <person name="Pearson M."/>
            <person name="Poon T.W."/>
            <person name="Priest M."/>
            <person name="Roberts A."/>
            <person name="Saif S."/>
            <person name="Shea T."/>
            <person name="Sykes S."/>
            <person name="Wortman J."/>
            <person name="Nusbaum C."/>
            <person name="Birren B."/>
        </authorList>
    </citation>
    <scope>NUCLEOTIDE SEQUENCE [LARGE SCALE GENOMIC DNA]</scope>
    <source>
        <strain evidence="1">NJM9701</strain>
    </source>
</reference>
<accession>A0A024U6U2</accession>
<protein>
    <submittedName>
        <fullName evidence="1">Uncharacterized protein</fullName>
    </submittedName>
</protein>
<dbReference type="GeneID" id="20083939"/>
<dbReference type="VEuPathDB" id="FungiDB:H310_06889"/>
<gene>
    <name evidence="1" type="ORF">H310_06889</name>
</gene>
<name>A0A024U6U2_9STRA</name>
<proteinExistence type="predicted"/>